<evidence type="ECO:0000256" key="2">
    <source>
        <dbReference type="SAM" id="Phobius"/>
    </source>
</evidence>
<dbReference type="EMBL" id="PKFO01000011">
    <property type="protein sequence ID" value="PVH23723.1"/>
    <property type="molecule type" value="Genomic_DNA"/>
</dbReference>
<feature type="compositionally biased region" description="Basic and acidic residues" evidence="1">
    <location>
        <begin position="82"/>
        <end position="92"/>
    </location>
</feature>
<feature type="region of interest" description="Disordered" evidence="1">
    <location>
        <begin position="371"/>
        <end position="390"/>
    </location>
</feature>
<proteinExistence type="predicted"/>
<evidence type="ECO:0000313" key="4">
    <source>
        <dbReference type="Proteomes" id="UP000244309"/>
    </source>
</evidence>
<dbReference type="STRING" id="45357.A0A2V1B1N1"/>
<reference evidence="3 4" key="1">
    <citation type="submission" date="2017-12" db="EMBL/GenBank/DDBJ databases">
        <title>Genome Sequence of a Multidrug-Resistant Candida haemulonii Isolate from a Patient with Chronic Leg Ulcers in Israel.</title>
        <authorList>
            <person name="Chow N.A."/>
            <person name="Gade L."/>
            <person name="Batra D."/>
            <person name="Rowe L.A."/>
            <person name="Ben-Ami R."/>
            <person name="Loparev V.N."/>
            <person name="Litvintseva A.P."/>
        </authorList>
    </citation>
    <scope>NUCLEOTIDE SEQUENCE [LARGE SCALE GENOMIC DNA]</scope>
    <source>
        <strain evidence="3 4">B11899</strain>
    </source>
</reference>
<dbReference type="RefSeq" id="XP_025344663.1">
    <property type="nucleotide sequence ID" value="XM_025487647.1"/>
</dbReference>
<dbReference type="AlphaFoldDB" id="A0A2V1B1N1"/>
<dbReference type="VEuPathDB" id="FungiDB:CXQ85_004016"/>
<feature type="transmembrane region" description="Helical" evidence="2">
    <location>
        <begin position="540"/>
        <end position="559"/>
    </location>
</feature>
<organism evidence="3 4">
    <name type="scientific">Candidozyma haemuli</name>
    <dbReference type="NCBI Taxonomy" id="45357"/>
    <lineage>
        <taxon>Eukaryota</taxon>
        <taxon>Fungi</taxon>
        <taxon>Dikarya</taxon>
        <taxon>Ascomycota</taxon>
        <taxon>Saccharomycotina</taxon>
        <taxon>Pichiomycetes</taxon>
        <taxon>Metschnikowiaceae</taxon>
        <taxon>Candidozyma</taxon>
    </lineage>
</organism>
<gene>
    <name evidence="3" type="ORF">CXQ85_004016</name>
</gene>
<dbReference type="OrthoDB" id="4084092at2759"/>
<keyword evidence="2" id="KW-1133">Transmembrane helix</keyword>
<feature type="region of interest" description="Disordered" evidence="1">
    <location>
        <begin position="1"/>
        <end position="57"/>
    </location>
</feature>
<keyword evidence="2" id="KW-0812">Transmembrane</keyword>
<dbReference type="Proteomes" id="UP000244309">
    <property type="component" value="Unassembled WGS sequence"/>
</dbReference>
<feature type="compositionally biased region" description="Basic and acidic residues" evidence="1">
    <location>
        <begin position="204"/>
        <end position="228"/>
    </location>
</feature>
<evidence type="ECO:0000313" key="3">
    <source>
        <dbReference type="EMBL" id="PVH23723.1"/>
    </source>
</evidence>
<keyword evidence="2" id="KW-0472">Membrane</keyword>
<sequence>MNVSRTGYFSSDYLDRRKNHSQSTFHSRASSMSPRATSPDHYSAASTPRSENPDDLDEAITPAHLNYLYKKQQRSVDYSDYYKPKRKHDDSSSFHTQDLESVTEQPRKIPVGYEGYYMDQKKRYEEAEEVKPKMFTHKTFMDVFDRDQDERFNPIDVVFDDPEKTKELEKKQKFSRAMKNVQKKVGLNDYNSYDYYTQNEIDDARRAKREKEREAKAAKQNSKSEKKAFKLALKRKKKEEKERELFVQHVSDNSDDEEMEGYEEPQNENLKKAWKRKWKNAKKALGDDYFDNYNREIEARQQLKQQPKEEQEREDVEQMASASGTLGPNAGFHPLWNYILSWLVYTAPSSQSTTAPSGKIVELDREAAVVPTEKKKKRTGNGNPFKNYKNKMKKWNQPASAYFAGVKGMPDSMSLQRFDQGSQASTIYTYSEFPDEIEVSDDGNLSEEIIMGNDSLDSYHGYPPTSAQAMMTKDGALGRLHEGGPVKIVSNINSLIKSIKIMKIIFAPIDIIAVHFPSLQTLVILIELVIFMWILYELSLLIDALCMAVKAVCAPMIAIGKFMNRIV</sequence>
<feature type="compositionally biased region" description="Basic and acidic residues" evidence="1">
    <location>
        <begin position="301"/>
        <end position="311"/>
    </location>
</feature>
<feature type="region of interest" description="Disordered" evidence="1">
    <location>
        <begin position="82"/>
        <end position="105"/>
    </location>
</feature>
<accession>A0A2V1B1N1</accession>
<keyword evidence="4" id="KW-1185">Reference proteome</keyword>
<feature type="compositionally biased region" description="Polar residues" evidence="1">
    <location>
        <begin position="21"/>
        <end position="36"/>
    </location>
</feature>
<feature type="compositionally biased region" description="Polar residues" evidence="1">
    <location>
        <begin position="93"/>
        <end position="104"/>
    </location>
</feature>
<comment type="caution">
    <text evidence="3">The sequence shown here is derived from an EMBL/GenBank/DDBJ whole genome shotgun (WGS) entry which is preliminary data.</text>
</comment>
<feature type="region of interest" description="Disordered" evidence="1">
    <location>
        <begin position="204"/>
        <end position="268"/>
    </location>
</feature>
<protein>
    <submittedName>
        <fullName evidence="3">Uncharacterized protein</fullName>
    </submittedName>
</protein>
<feature type="transmembrane region" description="Helical" evidence="2">
    <location>
        <begin position="504"/>
        <end position="534"/>
    </location>
</feature>
<feature type="region of interest" description="Disordered" evidence="1">
    <location>
        <begin position="301"/>
        <end position="325"/>
    </location>
</feature>
<feature type="compositionally biased region" description="Acidic residues" evidence="1">
    <location>
        <begin position="253"/>
        <end position="266"/>
    </location>
</feature>
<evidence type="ECO:0000256" key="1">
    <source>
        <dbReference type="SAM" id="MobiDB-lite"/>
    </source>
</evidence>
<dbReference type="GeneID" id="37009346"/>
<name>A0A2V1B1N1_9ASCO</name>